<comment type="function">
    <text evidence="6">Component of the post-replicative DNA mismatch repair system (MMR).</text>
</comment>
<dbReference type="GO" id="GO:0005524">
    <property type="term" value="F:ATP binding"/>
    <property type="evidence" value="ECO:0007669"/>
    <property type="project" value="UniProtKB-KW"/>
</dbReference>
<keyword evidence="10" id="KW-1185">Reference proteome</keyword>
<dbReference type="PIRSF" id="PIRSF037677">
    <property type="entry name" value="DNA_mis_repair_Msh6"/>
    <property type="match status" value="1"/>
</dbReference>
<evidence type="ECO:0000256" key="3">
    <source>
        <dbReference type="ARBA" id="ARBA00022763"/>
    </source>
</evidence>
<dbReference type="SUPFAM" id="SSF52540">
    <property type="entry name" value="P-loop containing nucleoside triphosphate hydrolases"/>
    <property type="match status" value="1"/>
</dbReference>
<reference evidence="10" key="1">
    <citation type="journal article" date="2018" name="Nat. Microbiol.">
        <title>Leveraging single-cell genomics to expand the fungal tree of life.</title>
        <authorList>
            <person name="Ahrendt S.R."/>
            <person name="Quandt C.A."/>
            <person name="Ciobanu D."/>
            <person name="Clum A."/>
            <person name="Salamov A."/>
            <person name="Andreopoulos B."/>
            <person name="Cheng J.F."/>
            <person name="Woyke T."/>
            <person name="Pelin A."/>
            <person name="Henrissat B."/>
            <person name="Reynolds N.K."/>
            <person name="Benny G.L."/>
            <person name="Smith M.E."/>
            <person name="James T.Y."/>
            <person name="Grigoriev I.V."/>
        </authorList>
    </citation>
    <scope>NUCLEOTIDE SEQUENCE [LARGE SCALE GENOMIC DNA]</scope>
</reference>
<dbReference type="InterPro" id="IPR036187">
    <property type="entry name" value="DNA_mismatch_repair_MutS_sf"/>
</dbReference>
<dbReference type="InterPro" id="IPR017261">
    <property type="entry name" value="DNA_mismatch_repair_MutS/MSH"/>
</dbReference>
<dbReference type="GO" id="GO:0140664">
    <property type="term" value="F:ATP-dependent DNA damage sensor activity"/>
    <property type="evidence" value="ECO:0007669"/>
    <property type="project" value="InterPro"/>
</dbReference>
<dbReference type="Pfam" id="PF00488">
    <property type="entry name" value="MutS_V"/>
    <property type="match status" value="1"/>
</dbReference>
<feature type="coiled-coil region" evidence="7">
    <location>
        <begin position="481"/>
        <end position="508"/>
    </location>
</feature>
<gene>
    <name evidence="9" type="ORF">BJ684DRAFT_7000</name>
</gene>
<dbReference type="SMART" id="SM00534">
    <property type="entry name" value="MUTSac"/>
    <property type="match status" value="1"/>
</dbReference>
<dbReference type="InterPro" id="IPR007695">
    <property type="entry name" value="DNA_mismatch_repair_MutS-lik_N"/>
</dbReference>
<proteinExistence type="inferred from homology"/>
<dbReference type="GO" id="GO:0030983">
    <property type="term" value="F:mismatched DNA binding"/>
    <property type="evidence" value="ECO:0007669"/>
    <property type="project" value="InterPro"/>
</dbReference>
<dbReference type="InterPro" id="IPR000432">
    <property type="entry name" value="DNA_mismatch_repair_MutS_C"/>
</dbReference>
<dbReference type="Gene3D" id="3.40.50.300">
    <property type="entry name" value="P-loop containing nucleotide triphosphate hydrolases"/>
    <property type="match status" value="1"/>
</dbReference>
<dbReference type="InterPro" id="IPR045076">
    <property type="entry name" value="MutS"/>
</dbReference>
<dbReference type="SUPFAM" id="SSF48334">
    <property type="entry name" value="DNA repair protein MutS, domain III"/>
    <property type="match status" value="1"/>
</dbReference>
<dbReference type="InterPro" id="IPR016151">
    <property type="entry name" value="DNA_mismatch_repair_MutS_N"/>
</dbReference>
<keyword evidence="7" id="KW-0175">Coiled coil</keyword>
<evidence type="ECO:0000256" key="7">
    <source>
        <dbReference type="SAM" id="Coils"/>
    </source>
</evidence>
<dbReference type="NCBIfam" id="NF003810">
    <property type="entry name" value="PRK05399.1"/>
    <property type="match status" value="1"/>
</dbReference>
<dbReference type="InterPro" id="IPR036678">
    <property type="entry name" value="MutS_con_dom_sf"/>
</dbReference>
<dbReference type="Pfam" id="PF05188">
    <property type="entry name" value="MutS_II"/>
    <property type="match status" value="1"/>
</dbReference>
<organism evidence="9 10">
    <name type="scientific">Piptocephalis cylindrospora</name>
    <dbReference type="NCBI Taxonomy" id="1907219"/>
    <lineage>
        <taxon>Eukaryota</taxon>
        <taxon>Fungi</taxon>
        <taxon>Fungi incertae sedis</taxon>
        <taxon>Zoopagomycota</taxon>
        <taxon>Zoopagomycotina</taxon>
        <taxon>Zoopagomycetes</taxon>
        <taxon>Zoopagales</taxon>
        <taxon>Piptocephalidaceae</taxon>
        <taxon>Piptocephalis</taxon>
    </lineage>
</organism>
<keyword evidence="4" id="KW-0067">ATP-binding</keyword>
<dbReference type="Pfam" id="PF05190">
    <property type="entry name" value="MutS_IV"/>
    <property type="match status" value="1"/>
</dbReference>
<protein>
    <submittedName>
        <fullName evidence="9">Muts domain V-domain-containing protein</fullName>
    </submittedName>
</protein>
<dbReference type="GO" id="GO:0032301">
    <property type="term" value="C:MutSalpha complex"/>
    <property type="evidence" value="ECO:0007669"/>
    <property type="project" value="TreeGrafter"/>
</dbReference>
<dbReference type="SMART" id="SM00533">
    <property type="entry name" value="MUTSd"/>
    <property type="match status" value="1"/>
</dbReference>
<keyword evidence="5 6" id="KW-0238">DNA-binding</keyword>
<dbReference type="Proteomes" id="UP000267251">
    <property type="component" value="Unassembled WGS sequence"/>
</dbReference>
<evidence type="ECO:0000313" key="10">
    <source>
        <dbReference type="Proteomes" id="UP000267251"/>
    </source>
</evidence>
<dbReference type="PANTHER" id="PTHR11361:SF148">
    <property type="entry name" value="DNA MISMATCH REPAIR PROTEIN MSH6"/>
    <property type="match status" value="1"/>
</dbReference>
<dbReference type="InterPro" id="IPR007860">
    <property type="entry name" value="DNA_mmatch_repair_MutS_con_dom"/>
</dbReference>
<evidence type="ECO:0000256" key="4">
    <source>
        <dbReference type="ARBA" id="ARBA00022840"/>
    </source>
</evidence>
<dbReference type="GO" id="GO:0006298">
    <property type="term" value="P:mismatch repair"/>
    <property type="evidence" value="ECO:0007669"/>
    <property type="project" value="InterPro"/>
</dbReference>
<dbReference type="PANTHER" id="PTHR11361">
    <property type="entry name" value="DNA MISMATCH REPAIR PROTEIN MUTS FAMILY MEMBER"/>
    <property type="match status" value="1"/>
</dbReference>
<dbReference type="InterPro" id="IPR007861">
    <property type="entry name" value="DNA_mismatch_repair_MutS_clamp"/>
</dbReference>
<accession>A0A4P9Y8K6</accession>
<keyword evidence="3 6" id="KW-0227">DNA damage</keyword>
<evidence type="ECO:0000256" key="2">
    <source>
        <dbReference type="ARBA" id="ARBA00022741"/>
    </source>
</evidence>
<keyword evidence="2 6" id="KW-0547">Nucleotide-binding</keyword>
<dbReference type="InterPro" id="IPR007696">
    <property type="entry name" value="DNA_mismatch_repair_MutS_core"/>
</dbReference>
<comment type="similarity">
    <text evidence="1 6">Belongs to the DNA mismatch repair MutS family.</text>
</comment>
<dbReference type="SUPFAM" id="SSF53150">
    <property type="entry name" value="DNA repair protein MutS, domain II"/>
    <property type="match status" value="1"/>
</dbReference>
<evidence type="ECO:0000256" key="1">
    <source>
        <dbReference type="ARBA" id="ARBA00006271"/>
    </source>
</evidence>
<evidence type="ECO:0000259" key="8">
    <source>
        <dbReference type="PROSITE" id="PS00486"/>
    </source>
</evidence>
<dbReference type="Pfam" id="PF05192">
    <property type="entry name" value="MutS_III"/>
    <property type="match status" value="1"/>
</dbReference>
<sequence>GQEGYDPRTLLIPQSAWAKFTPFEQQFWEIKCKNYNTVVFFKKGKFYELYEEDADIGHQRFDLKLTDRVNMRMVGVPESGFPYWAGRFVSEGYRVARVEQMETALGMEMRQKGGKEVKKSKVVRRELASILTAGTLTDEGFLKTPESTYCLSIKESGGGKKKKYGVCFVDTSTAEFWMCGFEDDEERTRLETLMTQIQPRELVLEAGKVDPATVKVLRNTLEPRCIWNRLKPSREFWDAEQTWFELTCQGDAMGEEVGGYFGNQGLPEALTSHQDNPVALSALGGLISYLRSLKLDKELLSMGNVQTYGDPLEGSKFLVLDGQTLTNLDIFGKGPGDKISLFRQLNHCMTPFGKRLFRRWVCHPLSRKTEIEERIGAVETLMFCPGGQEFREGLKRTADLERLIARVHAGHCPLKLLLTLLESFTHLSNWMERLLETGMGEGTGLLPRLLATFPSGLGELIHELEGTFDAEAAKAGEVVPLAGVEKDFDRVNEEVEELEIRFQQHLQECRKRLRCPKLQYRNIGREIRQIEVPKSEVGRVPGDWVRQSETKAVSRYWSPEVRGLVRSWEEVQEVRGGVIRELQSRLYARFDAHYRKWSQAVQVIAELDCLWSLAQCSNLMQEPKCKPTFGENKGKAGSGGVETQVEVKELRHPCLSGINSNFIPNDTILGGDDGGEKIILLTGPNMGGKSTLLRQVCLAVVMGQLGCYVPARTCHLAGGPVDRIFTRIGANDNILAGQSTFMVELTETSRILAEATPRSLVILDELGRGTSTFDGYAIAYAVLQYLATFVGCIGLFSTHYSSLVEEIRGHPGIKAQYMSSYVDEERQEVTFLYELVDGKSPSSYGMNVARLAGVSQQVS</sequence>
<dbReference type="OrthoDB" id="10252754at2759"/>
<dbReference type="FunFam" id="1.10.1420.10:FF:000005">
    <property type="entry name" value="DNA mismatch repair protein"/>
    <property type="match status" value="1"/>
</dbReference>
<dbReference type="SUPFAM" id="SSF55271">
    <property type="entry name" value="DNA repair protein MutS, domain I"/>
    <property type="match status" value="1"/>
</dbReference>
<evidence type="ECO:0000313" key="9">
    <source>
        <dbReference type="EMBL" id="RKP15438.1"/>
    </source>
</evidence>
<dbReference type="EMBL" id="KZ987732">
    <property type="protein sequence ID" value="RKP15438.1"/>
    <property type="molecule type" value="Genomic_DNA"/>
</dbReference>
<dbReference type="InterPro" id="IPR027417">
    <property type="entry name" value="P-loop_NTPase"/>
</dbReference>
<feature type="non-terminal residue" evidence="9">
    <location>
        <position position="1"/>
    </location>
</feature>
<dbReference type="Gene3D" id="1.10.1420.10">
    <property type="match status" value="2"/>
</dbReference>
<dbReference type="FunFam" id="3.40.1170.10:FF:000002">
    <property type="entry name" value="DNA mismatch repair protein"/>
    <property type="match status" value="1"/>
</dbReference>
<dbReference type="Gene3D" id="3.40.1170.10">
    <property type="entry name" value="DNA repair protein MutS, domain I"/>
    <property type="match status" value="1"/>
</dbReference>
<evidence type="ECO:0000256" key="6">
    <source>
        <dbReference type="RuleBase" id="RU003756"/>
    </source>
</evidence>
<evidence type="ECO:0000256" key="5">
    <source>
        <dbReference type="ARBA" id="ARBA00023125"/>
    </source>
</evidence>
<dbReference type="Gene3D" id="3.30.420.110">
    <property type="entry name" value="MutS, connector domain"/>
    <property type="match status" value="1"/>
</dbReference>
<keyword evidence="6" id="KW-0234">DNA repair</keyword>
<dbReference type="PROSITE" id="PS00486">
    <property type="entry name" value="DNA_MISMATCH_REPAIR_2"/>
    <property type="match status" value="1"/>
</dbReference>
<feature type="domain" description="DNA mismatch repair proteins mutS family" evidence="8">
    <location>
        <begin position="759"/>
        <end position="775"/>
    </location>
</feature>
<dbReference type="Pfam" id="PF01624">
    <property type="entry name" value="MutS_I"/>
    <property type="match status" value="1"/>
</dbReference>
<name>A0A4P9Y8K6_9FUNG</name>
<dbReference type="AlphaFoldDB" id="A0A4P9Y8K6"/>